<reference evidence="2" key="1">
    <citation type="journal article" date="2019" name="Int. J. Syst. Evol. Microbiol.">
        <title>The Global Catalogue of Microorganisms (GCM) 10K type strain sequencing project: providing services to taxonomists for standard genome sequencing and annotation.</title>
        <authorList>
            <consortium name="The Broad Institute Genomics Platform"/>
            <consortium name="The Broad Institute Genome Sequencing Center for Infectious Disease"/>
            <person name="Wu L."/>
            <person name="Ma J."/>
        </authorList>
    </citation>
    <scope>NUCLEOTIDE SEQUENCE [LARGE SCALE GENOMIC DNA]</scope>
    <source>
        <strain evidence="2">CGMCC 4.7289</strain>
    </source>
</reference>
<evidence type="ECO:0008006" key="3">
    <source>
        <dbReference type="Google" id="ProtNLM"/>
    </source>
</evidence>
<organism evidence="1 2">
    <name type="scientific">Hamadaea flava</name>
    <dbReference type="NCBI Taxonomy" id="1742688"/>
    <lineage>
        <taxon>Bacteria</taxon>
        <taxon>Bacillati</taxon>
        <taxon>Actinomycetota</taxon>
        <taxon>Actinomycetes</taxon>
        <taxon>Micromonosporales</taxon>
        <taxon>Micromonosporaceae</taxon>
        <taxon>Hamadaea</taxon>
    </lineage>
</organism>
<dbReference type="EMBL" id="JBHSAY010000009">
    <property type="protein sequence ID" value="MFC4133069.1"/>
    <property type="molecule type" value="Genomic_DNA"/>
</dbReference>
<gene>
    <name evidence="1" type="ORF">ACFOZ4_20850</name>
</gene>
<protein>
    <recommendedName>
        <fullName evidence="3">HEAT repeat domain-containing protein</fullName>
    </recommendedName>
</protein>
<evidence type="ECO:0000313" key="2">
    <source>
        <dbReference type="Proteomes" id="UP001595816"/>
    </source>
</evidence>
<sequence>MTRPPIAPRVLEGLIERALSTEAMTGVHWDAVGSGLLRTGARTTRPYLPAITYRLIRELLISDGQGWLNRSTATQRLLHNETTESAVVSACATAVKDPANQVFNEPMLVLEAARSRPAARAVLASIVKPVNELARQAAWWSAAEKITRGHFSLADKMTLTREAADLLTQEPLAPARMAAADLLRRTPQVRAGLRTAITRVLDGDELVTVVFSTGWTSRRHQPLITAITEAIAASVPGHQPGGDLMLAYLLEEMLLHPHITRRAVAARMIAATPYRASAGHAVTRELRTALERNEILVATHMIQALTALGDADGQELVRALILDPATAAPVRSIATWSVSHIPSTAQVPRTFWTAMAATLTSPPGDQDSRAIVYAAGIAGQQALLHAVRDNPAAHPTARVAASWWLNHPHEIRPSSW</sequence>
<comment type="caution">
    <text evidence="1">The sequence shown here is derived from an EMBL/GenBank/DDBJ whole genome shotgun (WGS) entry which is preliminary data.</text>
</comment>
<dbReference type="Proteomes" id="UP001595816">
    <property type="component" value="Unassembled WGS sequence"/>
</dbReference>
<dbReference type="RefSeq" id="WP_253751836.1">
    <property type="nucleotide sequence ID" value="NZ_JAMZDZ010000001.1"/>
</dbReference>
<name>A0ABV8LRC3_9ACTN</name>
<accession>A0ABV8LRC3</accession>
<proteinExistence type="predicted"/>
<evidence type="ECO:0000313" key="1">
    <source>
        <dbReference type="EMBL" id="MFC4133069.1"/>
    </source>
</evidence>
<keyword evidence="2" id="KW-1185">Reference proteome</keyword>